<sequence length="67" mass="7438">MSLLKSFVMDDAPFIGDWHLVKNLGAGGFGLVKLWQNSKTGQKIGNGIWATMMHYFLNLAVVPLNNM</sequence>
<gene>
    <name evidence="1" type="ORF">Bhyg_09638</name>
</gene>
<evidence type="ECO:0000313" key="2">
    <source>
        <dbReference type="Proteomes" id="UP001151699"/>
    </source>
</evidence>
<dbReference type="OrthoDB" id="267381at2759"/>
<protein>
    <recommendedName>
        <fullName evidence="3">Protein kinase domain-containing protein</fullName>
    </recommendedName>
</protein>
<keyword evidence="2" id="KW-1185">Reference proteome</keyword>
<proteinExistence type="predicted"/>
<dbReference type="Proteomes" id="UP001151699">
    <property type="component" value="Chromosome B"/>
</dbReference>
<dbReference type="EMBL" id="WJQU01000002">
    <property type="protein sequence ID" value="KAJ6644669.1"/>
    <property type="molecule type" value="Genomic_DNA"/>
</dbReference>
<accession>A0A9Q0S4K6</accession>
<name>A0A9Q0S4K6_9DIPT</name>
<evidence type="ECO:0000313" key="1">
    <source>
        <dbReference type="EMBL" id="KAJ6644669.1"/>
    </source>
</evidence>
<comment type="caution">
    <text evidence="1">The sequence shown here is derived from an EMBL/GenBank/DDBJ whole genome shotgun (WGS) entry which is preliminary data.</text>
</comment>
<dbReference type="AlphaFoldDB" id="A0A9Q0S4K6"/>
<feature type="non-terminal residue" evidence="1">
    <location>
        <position position="1"/>
    </location>
</feature>
<evidence type="ECO:0008006" key="3">
    <source>
        <dbReference type="Google" id="ProtNLM"/>
    </source>
</evidence>
<dbReference type="Gene3D" id="3.30.200.20">
    <property type="entry name" value="Phosphorylase Kinase, domain 1"/>
    <property type="match status" value="1"/>
</dbReference>
<reference evidence="1" key="1">
    <citation type="submission" date="2022-07" db="EMBL/GenBank/DDBJ databases">
        <authorList>
            <person name="Trinca V."/>
            <person name="Uliana J.V.C."/>
            <person name="Torres T.T."/>
            <person name="Ward R.J."/>
            <person name="Monesi N."/>
        </authorList>
    </citation>
    <scope>NUCLEOTIDE SEQUENCE</scope>
    <source>
        <strain evidence="1">HSMRA1968</strain>
        <tissue evidence="1">Whole embryos</tissue>
    </source>
</reference>
<organism evidence="1 2">
    <name type="scientific">Pseudolycoriella hygida</name>
    <dbReference type="NCBI Taxonomy" id="35572"/>
    <lineage>
        <taxon>Eukaryota</taxon>
        <taxon>Metazoa</taxon>
        <taxon>Ecdysozoa</taxon>
        <taxon>Arthropoda</taxon>
        <taxon>Hexapoda</taxon>
        <taxon>Insecta</taxon>
        <taxon>Pterygota</taxon>
        <taxon>Neoptera</taxon>
        <taxon>Endopterygota</taxon>
        <taxon>Diptera</taxon>
        <taxon>Nematocera</taxon>
        <taxon>Sciaroidea</taxon>
        <taxon>Sciaridae</taxon>
        <taxon>Pseudolycoriella</taxon>
    </lineage>
</organism>